<comment type="caution">
    <text evidence="2">The sequence shown here is derived from an EMBL/GenBank/DDBJ whole genome shotgun (WGS) entry which is preliminary data.</text>
</comment>
<protein>
    <submittedName>
        <fullName evidence="2">Uncharacterized protein</fullName>
    </submittedName>
</protein>
<gene>
    <name evidence="2" type="ORF">EVAR_22930_1</name>
</gene>
<keyword evidence="3" id="KW-1185">Reference proteome</keyword>
<dbReference type="Proteomes" id="UP000299102">
    <property type="component" value="Unassembled WGS sequence"/>
</dbReference>
<organism evidence="2 3">
    <name type="scientific">Eumeta variegata</name>
    <name type="common">Bagworm moth</name>
    <name type="synonym">Eumeta japonica</name>
    <dbReference type="NCBI Taxonomy" id="151549"/>
    <lineage>
        <taxon>Eukaryota</taxon>
        <taxon>Metazoa</taxon>
        <taxon>Ecdysozoa</taxon>
        <taxon>Arthropoda</taxon>
        <taxon>Hexapoda</taxon>
        <taxon>Insecta</taxon>
        <taxon>Pterygota</taxon>
        <taxon>Neoptera</taxon>
        <taxon>Endopterygota</taxon>
        <taxon>Lepidoptera</taxon>
        <taxon>Glossata</taxon>
        <taxon>Ditrysia</taxon>
        <taxon>Tineoidea</taxon>
        <taxon>Psychidae</taxon>
        <taxon>Oiketicinae</taxon>
        <taxon>Eumeta</taxon>
    </lineage>
</organism>
<dbReference type="AlphaFoldDB" id="A0A4C1UUB4"/>
<name>A0A4C1UUB4_EUMVA</name>
<evidence type="ECO:0000313" key="2">
    <source>
        <dbReference type="EMBL" id="GBP30028.1"/>
    </source>
</evidence>
<feature type="region of interest" description="Disordered" evidence="1">
    <location>
        <begin position="41"/>
        <end position="82"/>
    </location>
</feature>
<feature type="compositionally biased region" description="Polar residues" evidence="1">
    <location>
        <begin position="44"/>
        <end position="75"/>
    </location>
</feature>
<evidence type="ECO:0000313" key="3">
    <source>
        <dbReference type="Proteomes" id="UP000299102"/>
    </source>
</evidence>
<accession>A0A4C1UUB4</accession>
<proteinExistence type="predicted"/>
<reference evidence="2 3" key="1">
    <citation type="journal article" date="2019" name="Commun. Biol.">
        <title>The bagworm genome reveals a unique fibroin gene that provides high tensile strength.</title>
        <authorList>
            <person name="Kono N."/>
            <person name="Nakamura H."/>
            <person name="Ohtoshi R."/>
            <person name="Tomita M."/>
            <person name="Numata K."/>
            <person name="Arakawa K."/>
        </authorList>
    </citation>
    <scope>NUCLEOTIDE SEQUENCE [LARGE SCALE GENOMIC DNA]</scope>
</reference>
<dbReference type="EMBL" id="BGZK01000227">
    <property type="protein sequence ID" value="GBP30028.1"/>
    <property type="molecule type" value="Genomic_DNA"/>
</dbReference>
<sequence>MDPGDVAHALLRRGSVDADPLTFSCMEFLTDFLKLTESDENVPWSHSRTSSRYNLPSQTKGLGLESSTLKSNALTTPPPRLL</sequence>
<evidence type="ECO:0000256" key="1">
    <source>
        <dbReference type="SAM" id="MobiDB-lite"/>
    </source>
</evidence>